<evidence type="ECO:0000313" key="3">
    <source>
        <dbReference type="Proteomes" id="UP001388673"/>
    </source>
</evidence>
<reference evidence="2 3" key="1">
    <citation type="journal article" date="2024" name="bioRxiv">
        <title>Comparative genomics of Cryptococcus and Kwoniella reveals pathogenesis evolution and contrasting karyotype dynamics via intercentromeric recombination or chromosome fusion.</title>
        <authorList>
            <person name="Coelho M.A."/>
            <person name="David-Palma M."/>
            <person name="Shea T."/>
            <person name="Bowers K."/>
            <person name="McGinley-Smith S."/>
            <person name="Mohammad A.W."/>
            <person name="Gnirke A."/>
            <person name="Yurkov A.M."/>
            <person name="Nowrousian M."/>
            <person name="Sun S."/>
            <person name="Cuomo C.A."/>
            <person name="Heitman J."/>
        </authorList>
    </citation>
    <scope>NUCLEOTIDE SEQUENCE [LARGE SCALE GENOMIC DNA]</scope>
    <source>
        <strain evidence="2 3">CBS 13917</strain>
    </source>
</reference>
<evidence type="ECO:0000256" key="1">
    <source>
        <dbReference type="SAM" id="Phobius"/>
    </source>
</evidence>
<keyword evidence="1" id="KW-0812">Transmembrane</keyword>
<accession>A0AAW0YYU3</accession>
<name>A0AAW0YYU3_9TREE</name>
<feature type="transmembrane region" description="Helical" evidence="1">
    <location>
        <begin position="61"/>
        <end position="83"/>
    </location>
</feature>
<comment type="caution">
    <text evidence="2">The sequence shown here is derived from an EMBL/GenBank/DDBJ whole genome shotgun (WGS) entry which is preliminary data.</text>
</comment>
<feature type="transmembrane region" description="Helical" evidence="1">
    <location>
        <begin position="103"/>
        <end position="123"/>
    </location>
</feature>
<organism evidence="2 3">
    <name type="scientific">Kwoniella newhampshirensis</name>
    <dbReference type="NCBI Taxonomy" id="1651941"/>
    <lineage>
        <taxon>Eukaryota</taxon>
        <taxon>Fungi</taxon>
        <taxon>Dikarya</taxon>
        <taxon>Basidiomycota</taxon>
        <taxon>Agaricomycotina</taxon>
        <taxon>Tremellomycetes</taxon>
        <taxon>Tremellales</taxon>
        <taxon>Cryptococcaceae</taxon>
        <taxon>Kwoniella</taxon>
    </lineage>
</organism>
<dbReference type="AlphaFoldDB" id="A0AAW0YYU3"/>
<dbReference type="EMBL" id="JBCAWK010000010">
    <property type="protein sequence ID" value="KAK8847338.1"/>
    <property type="molecule type" value="Genomic_DNA"/>
</dbReference>
<keyword evidence="1" id="KW-1133">Transmembrane helix</keyword>
<gene>
    <name evidence="2" type="ORF">IAR55_005195</name>
</gene>
<feature type="transmembrane region" description="Helical" evidence="1">
    <location>
        <begin position="143"/>
        <end position="164"/>
    </location>
</feature>
<dbReference type="RefSeq" id="XP_066800856.1">
    <property type="nucleotide sequence ID" value="XM_066948288.1"/>
</dbReference>
<dbReference type="KEGG" id="kne:92182453"/>
<proteinExistence type="predicted"/>
<keyword evidence="1" id="KW-0472">Membrane</keyword>
<protein>
    <submittedName>
        <fullName evidence="2">Uncharacterized protein</fullName>
    </submittedName>
</protein>
<keyword evidence="3" id="KW-1185">Reference proteome</keyword>
<evidence type="ECO:0000313" key="2">
    <source>
        <dbReference type="EMBL" id="KAK8847338.1"/>
    </source>
</evidence>
<sequence length="172" mass="18847">MPSEILPDGYYYTLLVFDGVFPVLFGILGLASPMMAFAQQLPQGWDKSSDLLLKAGYSERVALAGILPGIMGLVWAITTWYLLPLAKDGMKDRPDLAEKVVKAHFISGAIADPIHVFFLAYHYPKALLLDPSKWSFDVIMPFVWASIVGGIKIAWCAGVGRASVKSLMGKKQ</sequence>
<feature type="transmembrane region" description="Helical" evidence="1">
    <location>
        <begin position="12"/>
        <end position="41"/>
    </location>
</feature>
<dbReference type="Proteomes" id="UP001388673">
    <property type="component" value="Unassembled WGS sequence"/>
</dbReference>
<dbReference type="GeneID" id="92182453"/>